<dbReference type="FunCoup" id="A0A6I8TR96">
    <property type="interactions" value="46"/>
</dbReference>
<feature type="region of interest" description="Disordered" evidence="3">
    <location>
        <begin position="330"/>
        <end position="385"/>
    </location>
</feature>
<evidence type="ECO:0000256" key="2">
    <source>
        <dbReference type="ARBA" id="ARBA00022679"/>
    </source>
</evidence>
<keyword evidence="1" id="KW-0489">Methyltransferase</keyword>
<feature type="region of interest" description="Disordered" evidence="3">
    <location>
        <begin position="900"/>
        <end position="927"/>
    </location>
</feature>
<dbReference type="PANTHER" id="PTHR13069">
    <property type="entry name" value="ALKYLATED DNA REPAIR PROTEIN ALKB HOMOLOG 8"/>
    <property type="match status" value="1"/>
</dbReference>
<reference evidence="5" key="2">
    <citation type="submission" date="2020-05" db="UniProtKB">
        <authorList>
            <consortium name="EnsemblMetazoa"/>
        </authorList>
    </citation>
    <scope>IDENTIFICATION</scope>
    <source>
        <strain evidence="5">LVP_AGWG</strain>
    </source>
</reference>
<feature type="compositionally biased region" description="Acidic residues" evidence="3">
    <location>
        <begin position="1046"/>
        <end position="1062"/>
    </location>
</feature>
<keyword evidence="2" id="KW-0808">Transferase</keyword>
<dbReference type="FunFam" id="3.40.50.150:FF:000195">
    <property type="entry name" value="Methyltransferase domain containing protein"/>
    <property type="match status" value="1"/>
</dbReference>
<feature type="compositionally biased region" description="Low complexity" evidence="3">
    <location>
        <begin position="540"/>
        <end position="558"/>
    </location>
</feature>
<keyword evidence="6" id="KW-1185">Reference proteome</keyword>
<accession>A0A6I8TR96</accession>
<sequence>MGTFTSSSSTATTIPTSRSKISGTSHEEETPETRSSVAAAPPPTTASTTSTMERHSRTDASGRSAALERAYVHDVYEHCEDSVGQVRPKVAQFLAGLEPGSMVCDVGCGSGRYLSGFNPMICTIGADRCYRLTKIAHGKGGEVAICDNLELPFRDESFDAVLSLAVVHHFATTERRVGAIRELARILRIGGRVIITVWALEQRHRRFESQDVLVPWQPPRSKNAAVSDEEDDDDFLPPYHAYTEDSTNSSRSAGDGDSSSLSSSSPGETCYSFVRRAIQKLAGSKKSPWFLESWSSRETKHDSSLDYEDAKDLPIELRRLEDFDDIPEPPLSAGLKSRSLGSILNPPPKTIVRSRSSVPSLGAQIPESIATPAEPSASRRPKLVKQKQSLCDDVDYKLNESAQAYRDHILRNDSRIQLLRKQSSLNEELMAESRLREKDRIRKRIQKQMSLNETFLCRSLFTKRLAVIKEGLTTKLKTSTGSLERVTKNGFVKIMQNIKATAQSHHGHNYAQGRSYDPHNPGYMPHGHDGRHGSYHVSRSNSINNNGGSNGSGSTNGNDKLIGMGSSQDDSKPRRHSRESGSESFRSTFIKRQRFADSSKDSSLQSDTSIESEDSFASVIYIPKPDQQQQGSGTSDGFGPGPTRMPSGPTSPLIMPCPTPAHSPAPPRTKPSPPSGHSNGGNGGCEFSQFTFDDTSLFHKFEEMASSTSTVHNASSTNNKILKSPPSNALASTSSTTIIASSSSKATTSSSSAHSSSSKSTTTTTTSTTSTTTATQPSKSPVQKITRQQIKDLPPIPKFKKNYPILRRQTSTGAPVVPKLLSLELFNPETDDLDSDSSEPSSPDSIDSVISALRPSVSPQPSTAQQQPTQAEAPSIPPLIEAAAVVAHKLEDTVELMIRESETKPKQLNGLPKSQENPEETNQDDTSCRQHLVDFAEKLSAQLLKELDNEKQNSESSFDDDDDVFSESRFKKNTLTLADSQSMTDPYLKKLNGDLRDLNLLRAELRERRLMLANLSHIGSSGLGGSNDSLGPSYGSSMTPIIQEETDDDEELNDAVEPESDDRDSLHSLRGNIKNLNKNDEFVIIPELDEDDADLSNDTALLIQEEDSTEEHLQNIDVDLLDGNNSNNNSTNDSHSTSSSHSLPNKTINLSSTQLGVNICNSQQHKKTECTFTHGSSNHSKPPSKVLTAGVTCVGESSEANNSKKLPETNKSSIESHTSVDSWAHSTSSASLDSPSVGGAATHHRYYHVFREGELDALINHHVASLHIVSSYYERASWCVVAEKVQVWTI</sequence>
<feature type="compositionally biased region" description="Low complexity" evidence="3">
    <location>
        <begin position="35"/>
        <end position="51"/>
    </location>
</feature>
<feature type="domain" description="Methyltransferase type 11" evidence="4">
    <location>
        <begin position="105"/>
        <end position="195"/>
    </location>
</feature>
<feature type="compositionally biased region" description="Polar residues" evidence="3">
    <location>
        <begin position="705"/>
        <end position="730"/>
    </location>
</feature>
<dbReference type="InterPro" id="IPR013216">
    <property type="entry name" value="Methyltransf_11"/>
</dbReference>
<evidence type="ECO:0000259" key="4">
    <source>
        <dbReference type="Pfam" id="PF08241"/>
    </source>
</evidence>
<feature type="compositionally biased region" description="Polar residues" evidence="3">
    <location>
        <begin position="1198"/>
        <end position="1218"/>
    </location>
</feature>
<organism evidence="5 6">
    <name type="scientific">Aedes aegypti</name>
    <name type="common">Yellowfever mosquito</name>
    <name type="synonym">Culex aegypti</name>
    <dbReference type="NCBI Taxonomy" id="7159"/>
    <lineage>
        <taxon>Eukaryota</taxon>
        <taxon>Metazoa</taxon>
        <taxon>Ecdysozoa</taxon>
        <taxon>Arthropoda</taxon>
        <taxon>Hexapoda</taxon>
        <taxon>Insecta</taxon>
        <taxon>Pterygota</taxon>
        <taxon>Neoptera</taxon>
        <taxon>Endopterygota</taxon>
        <taxon>Diptera</taxon>
        <taxon>Nematocera</taxon>
        <taxon>Culicoidea</taxon>
        <taxon>Culicidae</taxon>
        <taxon>Culicinae</taxon>
        <taxon>Aedini</taxon>
        <taxon>Aedes</taxon>
        <taxon>Stegomyia</taxon>
    </lineage>
</organism>
<dbReference type="SUPFAM" id="SSF53335">
    <property type="entry name" value="S-adenosyl-L-methionine-dependent methyltransferases"/>
    <property type="match status" value="1"/>
</dbReference>
<dbReference type="GO" id="GO:0008757">
    <property type="term" value="F:S-adenosylmethionine-dependent methyltransferase activity"/>
    <property type="evidence" value="ECO:0007669"/>
    <property type="project" value="InterPro"/>
</dbReference>
<dbReference type="InterPro" id="IPR051422">
    <property type="entry name" value="AlkB_tRNA_MeTrf/Diox"/>
</dbReference>
<dbReference type="EnsemblMetazoa" id="AAEL017986-RE">
    <property type="protein sequence ID" value="AAEL017986-PE"/>
    <property type="gene ID" value="AAEL017986"/>
</dbReference>
<dbReference type="GO" id="GO:0030488">
    <property type="term" value="P:tRNA methylation"/>
    <property type="evidence" value="ECO:0007669"/>
    <property type="project" value="TreeGrafter"/>
</dbReference>
<feature type="region of interest" description="Disordered" evidence="3">
    <location>
        <begin position="1"/>
        <end position="64"/>
    </location>
</feature>
<gene>
    <name evidence="5" type="primary">110679571</name>
</gene>
<dbReference type="Proteomes" id="UP000008820">
    <property type="component" value="Chromosome 3"/>
</dbReference>
<feature type="compositionally biased region" description="Low complexity" evidence="3">
    <location>
        <begin position="1124"/>
        <end position="1142"/>
    </location>
</feature>
<dbReference type="PANTHER" id="PTHR13069:SF37">
    <property type="entry name" value="FIRE DANCER"/>
    <property type="match status" value="1"/>
</dbReference>
<dbReference type="GO" id="GO:0106335">
    <property type="term" value="F:tRNA (5-carboxymethyluridine(34)-5-O)-methyltransferase activity"/>
    <property type="evidence" value="ECO:0007669"/>
    <property type="project" value="TreeGrafter"/>
</dbReference>
<protein>
    <recommendedName>
        <fullName evidence="4">Methyltransferase type 11 domain-containing protein</fullName>
    </recommendedName>
</protein>
<feature type="compositionally biased region" description="Low complexity" evidence="3">
    <location>
        <begin position="1"/>
        <end position="19"/>
    </location>
</feature>
<evidence type="ECO:0000313" key="5">
    <source>
        <dbReference type="EnsemblMetazoa" id="AAEL017986-PC"/>
    </source>
</evidence>
<dbReference type="GO" id="GO:0002098">
    <property type="term" value="P:tRNA wobble uridine modification"/>
    <property type="evidence" value="ECO:0007669"/>
    <property type="project" value="TreeGrafter"/>
</dbReference>
<dbReference type="CDD" id="cd02440">
    <property type="entry name" value="AdoMet_MTases"/>
    <property type="match status" value="1"/>
</dbReference>
<evidence type="ECO:0000313" key="6">
    <source>
        <dbReference type="Proteomes" id="UP000008820"/>
    </source>
</evidence>
<feature type="compositionally biased region" description="Polar residues" evidence="3">
    <location>
        <begin position="776"/>
        <end position="788"/>
    </location>
</feature>
<feature type="compositionally biased region" description="Pro residues" evidence="3">
    <location>
        <begin position="655"/>
        <end position="674"/>
    </location>
</feature>
<proteinExistence type="predicted"/>
<feature type="region of interest" description="Disordered" evidence="3">
    <location>
        <begin position="218"/>
        <end position="267"/>
    </location>
</feature>
<dbReference type="GO" id="GO:0005634">
    <property type="term" value="C:nucleus"/>
    <property type="evidence" value="ECO:0007669"/>
    <property type="project" value="TreeGrafter"/>
</dbReference>
<feature type="compositionally biased region" description="Low complexity" evidence="3">
    <location>
        <begin position="838"/>
        <end position="847"/>
    </location>
</feature>
<feature type="region of interest" description="Disordered" evidence="3">
    <location>
        <begin position="828"/>
        <end position="847"/>
    </location>
</feature>
<feature type="region of interest" description="Disordered" evidence="3">
    <location>
        <begin position="854"/>
        <end position="874"/>
    </location>
</feature>
<reference evidence="5 6" key="1">
    <citation type="submission" date="2017-06" db="EMBL/GenBank/DDBJ databases">
        <title>Aedes aegypti genome working group (AGWG) sequencing and assembly.</title>
        <authorList>
            <consortium name="Aedes aegypti Genome Working Group (AGWG)"/>
            <person name="Matthews B.J."/>
        </authorList>
    </citation>
    <scope>NUCLEOTIDE SEQUENCE [LARGE SCALE GENOMIC DNA]</scope>
    <source>
        <strain evidence="5 6">LVP_AGWG</strain>
    </source>
</reference>
<dbReference type="Pfam" id="PF08241">
    <property type="entry name" value="Methyltransf_11"/>
    <property type="match status" value="1"/>
</dbReference>
<dbReference type="EnsemblMetazoa" id="AAEL017986-RI">
    <property type="protein sequence ID" value="AAEL017986-PI"/>
    <property type="gene ID" value="AAEL017986"/>
</dbReference>
<dbReference type="EnsemblMetazoa" id="AAEL017986-RB">
    <property type="protein sequence ID" value="AAEL017986-PB"/>
    <property type="gene ID" value="AAEL017986"/>
</dbReference>
<dbReference type="EnsemblMetazoa" id="AAEL017986-RG">
    <property type="protein sequence ID" value="AAEL017986-PG"/>
    <property type="gene ID" value="AAEL017986"/>
</dbReference>
<dbReference type="GO" id="GO:0005737">
    <property type="term" value="C:cytoplasm"/>
    <property type="evidence" value="ECO:0007669"/>
    <property type="project" value="TreeGrafter"/>
</dbReference>
<feature type="region of interest" description="Disordered" evidence="3">
    <location>
        <begin position="503"/>
        <end position="687"/>
    </location>
</feature>
<feature type="region of interest" description="Disordered" evidence="3">
    <location>
        <begin position="705"/>
        <end position="804"/>
    </location>
</feature>
<dbReference type="InterPro" id="IPR029063">
    <property type="entry name" value="SAM-dependent_MTases_sf"/>
</dbReference>
<dbReference type="FunFam" id="3.40.50.150:FF:000319">
    <property type="entry name" value="Fire dancer"/>
    <property type="match status" value="1"/>
</dbReference>
<feature type="region of interest" description="Disordered" evidence="3">
    <location>
        <begin position="1046"/>
        <end position="1068"/>
    </location>
</feature>
<feature type="region of interest" description="Disordered" evidence="3">
    <location>
        <begin position="1120"/>
        <end position="1148"/>
    </location>
</feature>
<name>A0A6I8TR96_AEDAE</name>
<feature type="compositionally biased region" description="Low complexity" evidence="3">
    <location>
        <begin position="731"/>
        <end position="775"/>
    </location>
</feature>
<evidence type="ECO:0000256" key="3">
    <source>
        <dbReference type="SAM" id="MobiDB-lite"/>
    </source>
</evidence>
<dbReference type="EnsemblMetazoa" id="AAEL017986-RC">
    <property type="protein sequence ID" value="AAEL017986-PC"/>
    <property type="gene ID" value="AAEL017986"/>
</dbReference>
<evidence type="ECO:0000256" key="1">
    <source>
        <dbReference type="ARBA" id="ARBA00022603"/>
    </source>
</evidence>
<dbReference type="OrthoDB" id="271595at2759"/>
<dbReference type="EnsemblMetazoa" id="AAEL017986-RD">
    <property type="protein sequence ID" value="AAEL017986-PD"/>
    <property type="gene ID" value="AAEL017986"/>
</dbReference>
<dbReference type="Gene3D" id="3.40.50.150">
    <property type="entry name" value="Vaccinia Virus protein VP39"/>
    <property type="match status" value="2"/>
</dbReference>
<feature type="region of interest" description="Disordered" evidence="3">
    <location>
        <begin position="1197"/>
        <end position="1218"/>
    </location>
</feature>
<dbReference type="InParanoid" id="A0A6I8TR96"/>
<dbReference type="GO" id="GO:0000049">
    <property type="term" value="F:tRNA binding"/>
    <property type="evidence" value="ECO:0007669"/>
    <property type="project" value="TreeGrafter"/>
</dbReference>
<feature type="compositionally biased region" description="Low complexity" evidence="3">
    <location>
        <begin position="249"/>
        <end position="265"/>
    </location>
</feature>